<comment type="caution">
    <text evidence="5">The sequence shown here is derived from an EMBL/GenBank/DDBJ whole genome shotgun (WGS) entry which is preliminary data.</text>
</comment>
<evidence type="ECO:0000256" key="3">
    <source>
        <dbReference type="SAM" id="SignalP"/>
    </source>
</evidence>
<dbReference type="RefSeq" id="XP_013265205.1">
    <property type="nucleotide sequence ID" value="XM_013409751.1"/>
</dbReference>
<organism evidence="5 6">
    <name type="scientific">Exophiala aquamarina CBS 119918</name>
    <dbReference type="NCBI Taxonomy" id="1182545"/>
    <lineage>
        <taxon>Eukaryota</taxon>
        <taxon>Fungi</taxon>
        <taxon>Dikarya</taxon>
        <taxon>Ascomycota</taxon>
        <taxon>Pezizomycotina</taxon>
        <taxon>Eurotiomycetes</taxon>
        <taxon>Chaetothyriomycetidae</taxon>
        <taxon>Chaetothyriales</taxon>
        <taxon>Herpotrichiellaceae</taxon>
        <taxon>Exophiala</taxon>
    </lineage>
</organism>
<proteinExistence type="inferred from homology"/>
<dbReference type="PANTHER" id="PTHR13878">
    <property type="entry name" value="GULONOLACTONE OXIDASE"/>
    <property type="match status" value="1"/>
</dbReference>
<reference evidence="5 6" key="1">
    <citation type="submission" date="2013-03" db="EMBL/GenBank/DDBJ databases">
        <title>The Genome Sequence of Exophiala aquamarina CBS 119918.</title>
        <authorList>
            <consortium name="The Broad Institute Genomics Platform"/>
            <person name="Cuomo C."/>
            <person name="de Hoog S."/>
            <person name="Gorbushina A."/>
            <person name="Walker B."/>
            <person name="Young S.K."/>
            <person name="Zeng Q."/>
            <person name="Gargeya S."/>
            <person name="Fitzgerald M."/>
            <person name="Haas B."/>
            <person name="Abouelleil A."/>
            <person name="Allen A.W."/>
            <person name="Alvarado L."/>
            <person name="Arachchi H.M."/>
            <person name="Berlin A.M."/>
            <person name="Chapman S.B."/>
            <person name="Gainer-Dewar J."/>
            <person name="Goldberg J."/>
            <person name="Griggs A."/>
            <person name="Gujja S."/>
            <person name="Hansen M."/>
            <person name="Howarth C."/>
            <person name="Imamovic A."/>
            <person name="Ireland A."/>
            <person name="Larimer J."/>
            <person name="McCowan C."/>
            <person name="Murphy C."/>
            <person name="Pearson M."/>
            <person name="Poon T.W."/>
            <person name="Priest M."/>
            <person name="Roberts A."/>
            <person name="Saif S."/>
            <person name="Shea T."/>
            <person name="Sisk P."/>
            <person name="Sykes S."/>
            <person name="Wortman J."/>
            <person name="Nusbaum C."/>
            <person name="Birren B."/>
        </authorList>
    </citation>
    <scope>NUCLEOTIDE SEQUENCE [LARGE SCALE GENOMIC DNA]</scope>
    <source>
        <strain evidence="5 6">CBS 119918</strain>
    </source>
</reference>
<feature type="domain" description="FAD-binding PCMH-type" evidence="4">
    <location>
        <begin position="155"/>
        <end position="341"/>
    </location>
</feature>
<accession>A0A072Q3X7</accession>
<gene>
    <name evidence="5" type="ORF">A1O9_00588</name>
</gene>
<protein>
    <recommendedName>
        <fullName evidence="4">FAD-binding PCMH-type domain-containing protein</fullName>
    </recommendedName>
</protein>
<dbReference type="InterPro" id="IPR036318">
    <property type="entry name" value="FAD-bd_PCMH-like_sf"/>
</dbReference>
<dbReference type="HOGENOM" id="CLU_018354_4_4_1"/>
<evidence type="ECO:0000256" key="2">
    <source>
        <dbReference type="ARBA" id="ARBA00023002"/>
    </source>
</evidence>
<feature type="signal peptide" evidence="3">
    <location>
        <begin position="1"/>
        <end position="21"/>
    </location>
</feature>
<evidence type="ECO:0000259" key="4">
    <source>
        <dbReference type="PROSITE" id="PS51387"/>
    </source>
</evidence>
<dbReference type="Pfam" id="PF08031">
    <property type="entry name" value="BBE"/>
    <property type="match status" value="1"/>
</dbReference>
<dbReference type="Proteomes" id="UP000027920">
    <property type="component" value="Unassembled WGS sequence"/>
</dbReference>
<keyword evidence="6" id="KW-1185">Reference proteome</keyword>
<dbReference type="Gene3D" id="3.30.465.10">
    <property type="match status" value="2"/>
</dbReference>
<keyword evidence="3" id="KW-0732">Signal</keyword>
<dbReference type="OrthoDB" id="9983560at2759"/>
<dbReference type="SUPFAM" id="SSF56176">
    <property type="entry name" value="FAD-binding/transporter-associated domain-like"/>
    <property type="match status" value="1"/>
</dbReference>
<dbReference type="Pfam" id="PF01565">
    <property type="entry name" value="FAD_binding_4"/>
    <property type="match status" value="1"/>
</dbReference>
<evidence type="ECO:0000313" key="5">
    <source>
        <dbReference type="EMBL" id="KEF62615.1"/>
    </source>
</evidence>
<dbReference type="GO" id="GO:0071949">
    <property type="term" value="F:FAD binding"/>
    <property type="evidence" value="ECO:0007669"/>
    <property type="project" value="InterPro"/>
</dbReference>
<dbReference type="VEuPathDB" id="FungiDB:A1O9_00588"/>
<dbReference type="InterPro" id="IPR012951">
    <property type="entry name" value="BBE"/>
</dbReference>
<dbReference type="InterPro" id="IPR050432">
    <property type="entry name" value="FAD-linked_Oxidoreductases_BP"/>
</dbReference>
<dbReference type="InterPro" id="IPR016169">
    <property type="entry name" value="FAD-bd_PCMH_sub2"/>
</dbReference>
<dbReference type="EMBL" id="AMGV01000001">
    <property type="protein sequence ID" value="KEF62615.1"/>
    <property type="molecule type" value="Genomic_DNA"/>
</dbReference>
<dbReference type="InterPro" id="IPR006094">
    <property type="entry name" value="Oxid_FAD_bind_N"/>
</dbReference>
<dbReference type="InterPro" id="IPR016166">
    <property type="entry name" value="FAD-bd_PCMH"/>
</dbReference>
<dbReference type="PANTHER" id="PTHR13878:SF91">
    <property type="entry name" value="FAD BINDING DOMAIN PROTEIN (AFU_ORTHOLOGUE AFUA_6G12070)-RELATED"/>
    <property type="match status" value="1"/>
</dbReference>
<comment type="similarity">
    <text evidence="1">Belongs to the oxygen-dependent FAD-linked oxidoreductase family.</text>
</comment>
<evidence type="ECO:0000256" key="1">
    <source>
        <dbReference type="ARBA" id="ARBA00005466"/>
    </source>
</evidence>
<evidence type="ECO:0000313" key="6">
    <source>
        <dbReference type="Proteomes" id="UP000027920"/>
    </source>
</evidence>
<dbReference type="PROSITE" id="PS51387">
    <property type="entry name" value="FAD_PCMH"/>
    <property type="match status" value="1"/>
</dbReference>
<keyword evidence="2" id="KW-0560">Oxidoreductase</keyword>
<dbReference type="GeneID" id="25275539"/>
<name>A0A072Q3X7_9EURO</name>
<dbReference type="GO" id="GO:0016491">
    <property type="term" value="F:oxidoreductase activity"/>
    <property type="evidence" value="ECO:0007669"/>
    <property type="project" value="UniProtKB-KW"/>
</dbReference>
<dbReference type="AlphaFoldDB" id="A0A072Q3X7"/>
<dbReference type="STRING" id="1182545.A0A072Q3X7"/>
<feature type="chain" id="PRO_5001682035" description="FAD-binding PCMH-type domain-containing protein" evidence="3">
    <location>
        <begin position="22"/>
        <end position="632"/>
    </location>
</feature>
<sequence length="632" mass="66901">MLSSLFSTALVFAAALSSVCADSAVTDIPSDVSTSDVSTFSSDVVSSTDSLVAAASSFKPKKICKCVPGDSCFPSDTIWKIFNITTGGRVIKTKPVAISCYPGPDQNAARCADVDSRWEDATFQADDVVGLSYPTNVTCPPVNVAAGETPGSCTLGVSPSFAVDATEPWHVAATVAFARLFNIRLVVKNTGHDMLGRSEGAGGLEVWIRHLRKGITFQKTFKSSTRCTRSGWTGSAFKIAGAYTWADVYTQAKANNVIVVGGGTPSVGAIGGWMQGGGHGPPSRQFGLGADQVLELDVVLSSGLTITANACQNSDIFFALRGGGGGTYGVVISTTIKAHPNAGMVVQHLAMGALTANTTGLLDTIAIVTSAYPDLNDAGYAGYGQWSADSPTPIFATFTAAYVHGIYMFGKTEKDARAAFDATRAQLALYNSSVFISEDYVTYPDYWSFYAAESGVEPPVGTPATLGSRLFDRPSLTKNFSALRNMIGKLAGTPGQFTFNSFEIVGGGQVFKDKADPNSGVLPAWRTCYFSNIVARGYPLGTPQSVVDQIEDDITFSKVAAMKALAPNTGAYMNEADRHDPDWKVDFFGSNYNKLLGIKEKYDPASVFFCPTCVGSDGWGEDSSRRLCKVNS</sequence>